<dbReference type="InterPro" id="IPR019734">
    <property type="entry name" value="TPR_rpt"/>
</dbReference>
<reference evidence="4 5" key="1">
    <citation type="submission" date="2020-04" db="EMBL/GenBank/DDBJ databases">
        <authorList>
            <consortium name="Desulfovibrio sp. FSS-1 genome sequencing consortium"/>
            <person name="Shimoshige H."/>
            <person name="Kobayashi H."/>
            <person name="Maekawa T."/>
        </authorList>
    </citation>
    <scope>NUCLEOTIDE SEQUENCE [LARGE SCALE GENOMIC DNA]</scope>
    <source>
        <strain evidence="4 5">SIID29052-01</strain>
    </source>
</reference>
<dbReference type="Pfam" id="PF13181">
    <property type="entry name" value="TPR_8"/>
    <property type="match status" value="1"/>
</dbReference>
<reference evidence="4 5" key="2">
    <citation type="submission" date="2020-05" db="EMBL/GenBank/DDBJ databases">
        <title>Draft genome sequence of Desulfovibrio sp. strainFSS-1.</title>
        <authorList>
            <person name="Shimoshige H."/>
            <person name="Kobayashi H."/>
            <person name="Maekawa T."/>
        </authorList>
    </citation>
    <scope>NUCLEOTIDE SEQUENCE [LARGE SCALE GENOMIC DNA]</scope>
    <source>
        <strain evidence="4 5">SIID29052-01</strain>
    </source>
</reference>
<dbReference type="SMART" id="SM00028">
    <property type="entry name" value="TPR"/>
    <property type="match status" value="4"/>
</dbReference>
<dbReference type="Pfam" id="PF12895">
    <property type="entry name" value="ANAPC3"/>
    <property type="match status" value="1"/>
</dbReference>
<proteinExistence type="predicted"/>
<accession>A0A6V8LKS6</accession>
<name>A0A6V8LKS6_9BACT</name>
<dbReference type="Proteomes" id="UP000494245">
    <property type="component" value="Unassembled WGS sequence"/>
</dbReference>
<dbReference type="PANTHER" id="PTHR45586">
    <property type="entry name" value="TPR REPEAT-CONTAINING PROTEIN PA4667"/>
    <property type="match status" value="1"/>
</dbReference>
<dbReference type="InterPro" id="IPR051012">
    <property type="entry name" value="CellSynth/LPSAsmb/PSIAsmb"/>
</dbReference>
<organism evidence="4 5">
    <name type="scientific">Fundidesulfovibrio magnetotacticus</name>
    <dbReference type="NCBI Taxonomy" id="2730080"/>
    <lineage>
        <taxon>Bacteria</taxon>
        <taxon>Pseudomonadati</taxon>
        <taxon>Thermodesulfobacteriota</taxon>
        <taxon>Desulfovibrionia</taxon>
        <taxon>Desulfovibrionales</taxon>
        <taxon>Desulfovibrionaceae</taxon>
        <taxon>Fundidesulfovibrio</taxon>
    </lineage>
</organism>
<dbReference type="PROSITE" id="PS50005">
    <property type="entry name" value="TPR"/>
    <property type="match status" value="3"/>
</dbReference>
<keyword evidence="5" id="KW-1185">Reference proteome</keyword>
<protein>
    <submittedName>
        <fullName evidence="4">Magnetosome protein MamA</fullName>
    </submittedName>
</protein>
<feature type="repeat" description="TPR" evidence="3">
    <location>
        <begin position="51"/>
        <end position="84"/>
    </location>
</feature>
<dbReference type="NCBIfam" id="NF040959">
    <property type="entry name" value="MamA"/>
    <property type="match status" value="1"/>
</dbReference>
<dbReference type="PANTHER" id="PTHR45586:SF1">
    <property type="entry name" value="LIPOPOLYSACCHARIDE ASSEMBLY PROTEIN B"/>
    <property type="match status" value="1"/>
</dbReference>
<dbReference type="EMBL" id="BLTE01000001">
    <property type="protein sequence ID" value="GFK92284.1"/>
    <property type="molecule type" value="Genomic_DNA"/>
</dbReference>
<keyword evidence="2 3" id="KW-0802">TPR repeat</keyword>
<dbReference type="AlphaFoldDB" id="A0A6V8LKS6"/>
<feature type="repeat" description="TPR" evidence="3">
    <location>
        <begin position="153"/>
        <end position="186"/>
    </location>
</feature>
<dbReference type="PROSITE" id="PS50293">
    <property type="entry name" value="TPR_REGION"/>
    <property type="match status" value="1"/>
</dbReference>
<comment type="caution">
    <text evidence="4">The sequence shown here is derived from an EMBL/GenBank/DDBJ whole genome shotgun (WGS) entry which is preliminary data.</text>
</comment>
<dbReference type="SUPFAM" id="SSF48452">
    <property type="entry name" value="TPR-like"/>
    <property type="match status" value="1"/>
</dbReference>
<evidence type="ECO:0000313" key="5">
    <source>
        <dbReference type="Proteomes" id="UP000494245"/>
    </source>
</evidence>
<evidence type="ECO:0000256" key="3">
    <source>
        <dbReference type="PROSITE-ProRule" id="PRU00339"/>
    </source>
</evidence>
<evidence type="ECO:0000256" key="2">
    <source>
        <dbReference type="ARBA" id="ARBA00022803"/>
    </source>
</evidence>
<gene>
    <name evidence="4" type="primary">mamA</name>
    <name evidence="4" type="ORF">NNJEOMEG_00107</name>
</gene>
<dbReference type="Gene3D" id="1.25.40.10">
    <property type="entry name" value="Tetratricopeptide repeat domain"/>
    <property type="match status" value="1"/>
</dbReference>
<evidence type="ECO:0000256" key="1">
    <source>
        <dbReference type="ARBA" id="ARBA00022737"/>
    </source>
</evidence>
<keyword evidence="1" id="KW-0677">Repeat</keyword>
<sequence>MLNWYNSIFSLTPKDKAKMYRNLSRRAIVAGEPSEAIRYLKEWAKNDRTDVEPVYQMGVALSMMGDYARATGAFDKVLKLRPNHVMAAYRKSAVLLKLKKFPEAAENLERVVEAMADDARAYYLLGLAYEGMGNLEKGVAAMSKAVELDPEEIKYHQHLGFMNVRRDDHKTAAEHFTKVMELEREHNGEES</sequence>
<evidence type="ECO:0000313" key="4">
    <source>
        <dbReference type="EMBL" id="GFK92284.1"/>
    </source>
</evidence>
<feature type="repeat" description="TPR" evidence="3">
    <location>
        <begin position="119"/>
        <end position="152"/>
    </location>
</feature>
<dbReference type="InterPro" id="IPR011990">
    <property type="entry name" value="TPR-like_helical_dom_sf"/>
</dbReference>